<organism evidence="2 3">
    <name type="scientific">Schizophyllum amplum</name>
    <dbReference type="NCBI Taxonomy" id="97359"/>
    <lineage>
        <taxon>Eukaryota</taxon>
        <taxon>Fungi</taxon>
        <taxon>Dikarya</taxon>
        <taxon>Basidiomycota</taxon>
        <taxon>Agaricomycotina</taxon>
        <taxon>Agaricomycetes</taxon>
        <taxon>Agaricomycetidae</taxon>
        <taxon>Agaricales</taxon>
        <taxon>Schizophyllaceae</taxon>
        <taxon>Schizophyllum</taxon>
    </lineage>
</organism>
<sequence>MPPLHHPNPASRSGNRAHRAPHRRSPRHHPRTCPRRHPRPPLLYPRHIYPPRNLHPRLCRPPHMYPPQCHRLRLHPSLHRRLHRDLCPLRPRRARTPSHPIHHLPMTRHRDPSPRTLPRSTTRPSLRLPRVRALRIVRVRGLRIMRVRALRLVPVPLLHMMHLLAPRMLSGPSPLTTRVLQSVL</sequence>
<dbReference type="AlphaFoldDB" id="A0A550BY79"/>
<gene>
    <name evidence="2" type="ORF">BD626DRAFT_514985</name>
</gene>
<comment type="caution">
    <text evidence="2">The sequence shown here is derived from an EMBL/GenBank/DDBJ whole genome shotgun (WGS) entry which is preliminary data.</text>
</comment>
<evidence type="ECO:0000313" key="2">
    <source>
        <dbReference type="EMBL" id="TRM57511.1"/>
    </source>
</evidence>
<name>A0A550BY79_9AGAR</name>
<reference evidence="2 3" key="1">
    <citation type="journal article" date="2019" name="New Phytol.">
        <title>Comparative genomics reveals unique wood-decay strategies and fruiting body development in the Schizophyllaceae.</title>
        <authorList>
            <person name="Almasi E."/>
            <person name="Sahu N."/>
            <person name="Krizsan K."/>
            <person name="Balint B."/>
            <person name="Kovacs G.M."/>
            <person name="Kiss B."/>
            <person name="Cseklye J."/>
            <person name="Drula E."/>
            <person name="Henrissat B."/>
            <person name="Nagy I."/>
            <person name="Chovatia M."/>
            <person name="Adam C."/>
            <person name="LaButti K."/>
            <person name="Lipzen A."/>
            <person name="Riley R."/>
            <person name="Grigoriev I.V."/>
            <person name="Nagy L.G."/>
        </authorList>
    </citation>
    <scope>NUCLEOTIDE SEQUENCE [LARGE SCALE GENOMIC DNA]</scope>
    <source>
        <strain evidence="2 3">NL-1724</strain>
    </source>
</reference>
<proteinExistence type="predicted"/>
<evidence type="ECO:0000256" key="1">
    <source>
        <dbReference type="SAM" id="MobiDB-lite"/>
    </source>
</evidence>
<feature type="compositionally biased region" description="Basic residues" evidence="1">
    <location>
        <begin position="15"/>
        <end position="39"/>
    </location>
</feature>
<dbReference type="Proteomes" id="UP000320762">
    <property type="component" value="Unassembled WGS sequence"/>
</dbReference>
<feature type="region of interest" description="Disordered" evidence="1">
    <location>
        <begin position="91"/>
        <end position="125"/>
    </location>
</feature>
<feature type="compositionally biased region" description="Basic residues" evidence="1">
    <location>
        <begin position="91"/>
        <end position="107"/>
    </location>
</feature>
<feature type="region of interest" description="Disordered" evidence="1">
    <location>
        <begin position="1"/>
        <end position="48"/>
    </location>
</feature>
<protein>
    <submittedName>
        <fullName evidence="2">Uncharacterized protein</fullName>
    </submittedName>
</protein>
<evidence type="ECO:0000313" key="3">
    <source>
        <dbReference type="Proteomes" id="UP000320762"/>
    </source>
</evidence>
<accession>A0A550BY79</accession>
<dbReference type="EMBL" id="VDMD01000047">
    <property type="protein sequence ID" value="TRM57511.1"/>
    <property type="molecule type" value="Genomic_DNA"/>
</dbReference>
<keyword evidence="3" id="KW-1185">Reference proteome</keyword>